<dbReference type="InterPro" id="IPR001765">
    <property type="entry name" value="Carbonic_anhydrase"/>
</dbReference>
<dbReference type="Proteomes" id="UP001370348">
    <property type="component" value="Chromosome"/>
</dbReference>
<organism evidence="9 10">
    <name type="scientific">Pendulispora albinea</name>
    <dbReference type="NCBI Taxonomy" id="2741071"/>
    <lineage>
        <taxon>Bacteria</taxon>
        <taxon>Pseudomonadati</taxon>
        <taxon>Myxococcota</taxon>
        <taxon>Myxococcia</taxon>
        <taxon>Myxococcales</taxon>
        <taxon>Sorangiineae</taxon>
        <taxon>Pendulisporaceae</taxon>
        <taxon>Pendulispora</taxon>
    </lineage>
</organism>
<evidence type="ECO:0000256" key="8">
    <source>
        <dbReference type="RuleBase" id="RU003956"/>
    </source>
</evidence>
<dbReference type="InterPro" id="IPR036874">
    <property type="entry name" value="Carbonic_anhydrase_sf"/>
</dbReference>
<dbReference type="SMART" id="SM00947">
    <property type="entry name" value="Pro_CA"/>
    <property type="match status" value="1"/>
</dbReference>
<dbReference type="PANTHER" id="PTHR11002:SF76">
    <property type="entry name" value="CARBONIC ANHYDRASE"/>
    <property type="match status" value="1"/>
</dbReference>
<dbReference type="EC" id="4.2.1.1" evidence="3 8"/>
<dbReference type="CDD" id="cd00884">
    <property type="entry name" value="beta_CA_cladeB"/>
    <property type="match status" value="1"/>
</dbReference>
<protein>
    <recommendedName>
        <fullName evidence="3 8">Carbonic anhydrase</fullName>
        <ecNumber evidence="3 8">4.2.1.1</ecNumber>
    </recommendedName>
    <alternativeName>
        <fullName evidence="8">Carbonate dehydratase</fullName>
    </alternativeName>
</protein>
<evidence type="ECO:0000256" key="5">
    <source>
        <dbReference type="ARBA" id="ARBA00022833"/>
    </source>
</evidence>
<gene>
    <name evidence="9" type="ORF">LZC94_00390</name>
</gene>
<dbReference type="PROSITE" id="PS00704">
    <property type="entry name" value="PROK_CO2_ANHYDRASE_1"/>
    <property type="match status" value="1"/>
</dbReference>
<sequence length="218" mass="23896">MIEKLVKGIHSFQTGYFAKHQGLFEELSTEGQRPEALFVTCSDSRVVPSLITNSAPGDLFIVRNIGNVIPSPDLPGGTAAALQYAVEVLEVQNIIVCGHTQCGAIAALLNPENMEKLQYVRKWLAQAADLRTVIEGRYGHLAPEAKLTAAVEENVLVQLEHLRAYPFVSERLEAGKLRLMGWVFELATGKVFNYDPHQDEFTVLADPDDPDGGGAKPR</sequence>
<evidence type="ECO:0000256" key="1">
    <source>
        <dbReference type="ARBA" id="ARBA00001947"/>
    </source>
</evidence>
<comment type="catalytic activity">
    <reaction evidence="7 8">
        <text>hydrogencarbonate + H(+) = CO2 + H2O</text>
        <dbReference type="Rhea" id="RHEA:10748"/>
        <dbReference type="ChEBI" id="CHEBI:15377"/>
        <dbReference type="ChEBI" id="CHEBI:15378"/>
        <dbReference type="ChEBI" id="CHEBI:16526"/>
        <dbReference type="ChEBI" id="CHEBI:17544"/>
        <dbReference type="EC" id="4.2.1.1"/>
    </reaction>
</comment>
<evidence type="ECO:0000313" key="9">
    <source>
        <dbReference type="EMBL" id="WXB15736.1"/>
    </source>
</evidence>
<evidence type="ECO:0000256" key="6">
    <source>
        <dbReference type="ARBA" id="ARBA00023239"/>
    </source>
</evidence>
<comment type="cofactor">
    <cofactor evidence="1">
        <name>Zn(2+)</name>
        <dbReference type="ChEBI" id="CHEBI:29105"/>
    </cofactor>
</comment>
<evidence type="ECO:0000256" key="3">
    <source>
        <dbReference type="ARBA" id="ARBA00012925"/>
    </source>
</evidence>
<keyword evidence="10" id="KW-1185">Reference proteome</keyword>
<dbReference type="InterPro" id="IPR015892">
    <property type="entry name" value="Carbonic_anhydrase_CS"/>
</dbReference>
<reference evidence="9 10" key="1">
    <citation type="submission" date="2021-12" db="EMBL/GenBank/DDBJ databases">
        <title>Discovery of the Pendulisporaceae a myxobacterial family with distinct sporulation behavior and unique specialized metabolism.</title>
        <authorList>
            <person name="Garcia R."/>
            <person name="Popoff A."/>
            <person name="Bader C.D."/>
            <person name="Loehr J."/>
            <person name="Walesch S."/>
            <person name="Walt C."/>
            <person name="Boldt J."/>
            <person name="Bunk B."/>
            <person name="Haeckl F.J.F.P.J."/>
            <person name="Gunesch A.P."/>
            <person name="Birkelbach J."/>
            <person name="Nuebel U."/>
            <person name="Pietschmann T."/>
            <person name="Bach T."/>
            <person name="Mueller R."/>
        </authorList>
    </citation>
    <scope>NUCLEOTIDE SEQUENCE [LARGE SCALE GENOMIC DNA]</scope>
    <source>
        <strain evidence="9 10">MSr11954</strain>
    </source>
</reference>
<dbReference type="RefSeq" id="WP_394825370.1">
    <property type="nucleotide sequence ID" value="NZ_CP089984.1"/>
</dbReference>
<keyword evidence="5 8" id="KW-0862">Zinc</keyword>
<keyword evidence="4" id="KW-0479">Metal-binding</keyword>
<dbReference type="PANTHER" id="PTHR11002">
    <property type="entry name" value="CARBONIC ANHYDRASE"/>
    <property type="match status" value="1"/>
</dbReference>
<keyword evidence="6 8" id="KW-0456">Lyase</keyword>
<dbReference type="InterPro" id="IPR045066">
    <property type="entry name" value="Beta_CA_cladeB"/>
</dbReference>
<name>A0ABZ2M148_9BACT</name>
<dbReference type="SUPFAM" id="SSF53056">
    <property type="entry name" value="beta-carbonic anhydrase, cab"/>
    <property type="match status" value="1"/>
</dbReference>
<dbReference type="Pfam" id="PF00484">
    <property type="entry name" value="Pro_CA"/>
    <property type="match status" value="1"/>
</dbReference>
<dbReference type="Gene3D" id="3.40.1050.10">
    <property type="entry name" value="Carbonic anhydrase"/>
    <property type="match status" value="1"/>
</dbReference>
<accession>A0ABZ2M148</accession>
<comment type="similarity">
    <text evidence="2 8">Belongs to the beta-class carbonic anhydrase family.</text>
</comment>
<evidence type="ECO:0000256" key="7">
    <source>
        <dbReference type="ARBA" id="ARBA00048348"/>
    </source>
</evidence>
<comment type="function">
    <text evidence="8">Reversible hydration of carbon dioxide.</text>
</comment>
<proteinExistence type="inferred from homology"/>
<evidence type="ECO:0000256" key="4">
    <source>
        <dbReference type="ARBA" id="ARBA00022723"/>
    </source>
</evidence>
<evidence type="ECO:0000313" key="10">
    <source>
        <dbReference type="Proteomes" id="UP001370348"/>
    </source>
</evidence>
<evidence type="ECO:0000256" key="2">
    <source>
        <dbReference type="ARBA" id="ARBA00006217"/>
    </source>
</evidence>
<dbReference type="PROSITE" id="PS00705">
    <property type="entry name" value="PROK_CO2_ANHYDRASE_2"/>
    <property type="match status" value="1"/>
</dbReference>
<dbReference type="EMBL" id="CP089984">
    <property type="protein sequence ID" value="WXB15736.1"/>
    <property type="molecule type" value="Genomic_DNA"/>
</dbReference>